<dbReference type="PANTHER" id="PTHR13673:SF0">
    <property type="entry name" value="VPS35 ENDOSOMAL PROTEIN-SORTING FACTOR-LIKE"/>
    <property type="match status" value="1"/>
</dbReference>
<dbReference type="EMBL" id="OV725080">
    <property type="protein sequence ID" value="CAH1397922.1"/>
    <property type="molecule type" value="Genomic_DNA"/>
</dbReference>
<comment type="subcellular location">
    <subcellularLocation>
        <location evidence="1">Endosome</location>
    </subcellularLocation>
</comment>
<evidence type="ECO:0000256" key="4">
    <source>
        <dbReference type="ARBA" id="ARBA00022753"/>
    </source>
</evidence>
<dbReference type="GO" id="GO:0032456">
    <property type="term" value="P:endocytic recycling"/>
    <property type="evidence" value="ECO:0007669"/>
    <property type="project" value="InterPro"/>
</dbReference>
<sequence length="945" mass="107249">MGTRNFEWNWKCKSTFEQPPIHVYKLEQTLSHPLKQINTTSKLETVSHNEKLSFIDPLSANFENADPLSLMAAQEDWDDLDLNVEPVKAPKRGLEMSDNPWIEQRTAILNKFTTTQKLSISLQQHQERGSSSRDIASNIGLKNKLEQLDDFEELTLRQLEQLSQAEYVETVNSFGKVLVTAWNHDFRVKALKVAIQCAKLLVDTSVVQFYPSKFVLITDVLDMFGNLVYERLLAKAEYYPSGSKIMSPLPENFTPDMVPESAKETCRNWFYKIASIRELIPRLYVEAAVLKSYTFLTNSELSDCVNRLTLMTRGIGDPLVAVYTRCYLCRIGQSVFKAGPELIRQNLKDFLLLYEQLFSPSVHHQLSTQKVDLASYLGTYVPALDWMFQGIANSDRHDFLDELFKLCMEKRNKGLLLNSILSTFKPEYIAQKAEVLVQQISSCFGESFPLYTLLKMMGERLRGHTTSNSNYIKREIWKLVSKLENEGDYLSCVQAWIPFIIAHSSTSELNIVLGDIIDRIGSSTKFSCAILQDIVITVASNFPDMDQLFTMDKFLPLLDVIRSESSRAMACQRILEIFCKSRTAESTADPVTTDALTFIAKVLHDSVNALSVDDEKRQYGQLISQLIMKIDFGDFEQQLRFYVEARATFMNLDAVIVTLVHCVNRIAVETGKKVKSHHTKRTAAFVHACAAFSYITIPSVTSEITRLRLYLVTAQIALFNQSLGQADACIASALAILPQLPLSVEIDGKMCQIQPYLSEFVKNLLSTLIIVPDCFEQGMLYLTRGLVNMLQQCVEITGIAAITRLYLDVIRMLSVAARPEYPYHVRKVDSNDILYGSDPKFLTEINSMSSILLEEILNNLQTLGEQKDLEEQAAISFELFQYVIEIVNLESEGMATLAYQLWLLSHKHKCLDKKMAMRLLDSLKLKLPMYPANSAFSLLVSKLKI</sequence>
<keyword evidence="3" id="KW-0813">Transport</keyword>
<evidence type="ECO:0000313" key="6">
    <source>
        <dbReference type="EMBL" id="CAH1397922.1"/>
    </source>
</evidence>
<dbReference type="GO" id="GO:0005768">
    <property type="term" value="C:endosome"/>
    <property type="evidence" value="ECO:0007669"/>
    <property type="project" value="UniProtKB-SubCell"/>
</dbReference>
<evidence type="ECO:0000256" key="5">
    <source>
        <dbReference type="ARBA" id="ARBA00022927"/>
    </source>
</evidence>
<evidence type="ECO:0000256" key="1">
    <source>
        <dbReference type="ARBA" id="ARBA00004177"/>
    </source>
</evidence>
<gene>
    <name evidence="6" type="ORF">NEZAVI_LOCUS7667</name>
</gene>
<accession>A0A9P0H9R8</accession>
<keyword evidence="4" id="KW-0967">Endosome</keyword>
<evidence type="ECO:0008006" key="8">
    <source>
        <dbReference type="Google" id="ProtNLM"/>
    </source>
</evidence>
<evidence type="ECO:0000313" key="7">
    <source>
        <dbReference type="Proteomes" id="UP001152798"/>
    </source>
</evidence>
<dbReference type="Proteomes" id="UP001152798">
    <property type="component" value="Chromosome 4"/>
</dbReference>
<organism evidence="6 7">
    <name type="scientific">Nezara viridula</name>
    <name type="common">Southern green stink bug</name>
    <name type="synonym">Cimex viridulus</name>
    <dbReference type="NCBI Taxonomy" id="85310"/>
    <lineage>
        <taxon>Eukaryota</taxon>
        <taxon>Metazoa</taxon>
        <taxon>Ecdysozoa</taxon>
        <taxon>Arthropoda</taxon>
        <taxon>Hexapoda</taxon>
        <taxon>Insecta</taxon>
        <taxon>Pterygota</taxon>
        <taxon>Neoptera</taxon>
        <taxon>Paraneoptera</taxon>
        <taxon>Hemiptera</taxon>
        <taxon>Heteroptera</taxon>
        <taxon>Panheteroptera</taxon>
        <taxon>Pentatomomorpha</taxon>
        <taxon>Pentatomoidea</taxon>
        <taxon>Pentatomidae</taxon>
        <taxon>Pentatominae</taxon>
        <taxon>Nezara</taxon>
    </lineage>
</organism>
<protein>
    <recommendedName>
        <fullName evidence="8">VPS35 endosomal protein sorting factor-like</fullName>
    </recommendedName>
</protein>
<keyword evidence="5" id="KW-0653">Protein transport</keyword>
<proteinExistence type="inferred from homology"/>
<reference evidence="6" key="1">
    <citation type="submission" date="2022-01" db="EMBL/GenBank/DDBJ databases">
        <authorList>
            <person name="King R."/>
        </authorList>
    </citation>
    <scope>NUCLEOTIDE SEQUENCE</scope>
</reference>
<keyword evidence="7" id="KW-1185">Reference proteome</keyword>
<dbReference type="PANTHER" id="PTHR13673">
    <property type="entry name" value="ESOPHAGEAL CANCER ASSOCIATED PROTEIN"/>
    <property type="match status" value="1"/>
</dbReference>
<dbReference type="InterPro" id="IPR029705">
    <property type="entry name" value="VPS35L"/>
</dbReference>
<evidence type="ECO:0000256" key="3">
    <source>
        <dbReference type="ARBA" id="ARBA00022448"/>
    </source>
</evidence>
<comment type="similarity">
    <text evidence="2">Belongs to the VPS35L family.</text>
</comment>
<evidence type="ECO:0000256" key="2">
    <source>
        <dbReference type="ARBA" id="ARBA00010704"/>
    </source>
</evidence>
<name>A0A9P0H9R8_NEZVI</name>
<dbReference type="OrthoDB" id="1734063at2759"/>
<dbReference type="AlphaFoldDB" id="A0A9P0H9R8"/>
<dbReference type="GO" id="GO:0015031">
    <property type="term" value="P:protein transport"/>
    <property type="evidence" value="ECO:0007669"/>
    <property type="project" value="UniProtKB-KW"/>
</dbReference>